<evidence type="ECO:0000313" key="3">
    <source>
        <dbReference type="Proteomes" id="UP000265520"/>
    </source>
</evidence>
<evidence type="ECO:0000313" key="2">
    <source>
        <dbReference type="EMBL" id="MCI42384.1"/>
    </source>
</evidence>
<keyword evidence="3" id="KW-1185">Reference proteome</keyword>
<comment type="caution">
    <text evidence="2">The sequence shown here is derived from an EMBL/GenBank/DDBJ whole genome shotgun (WGS) entry which is preliminary data.</text>
</comment>
<evidence type="ECO:0000256" key="1">
    <source>
        <dbReference type="SAM" id="MobiDB-lite"/>
    </source>
</evidence>
<proteinExistence type="predicted"/>
<dbReference type="AlphaFoldDB" id="A0A392S2F4"/>
<dbReference type="EMBL" id="LXQA010303788">
    <property type="protein sequence ID" value="MCI42384.1"/>
    <property type="molecule type" value="Genomic_DNA"/>
</dbReference>
<sequence length="65" mass="7240">NQKCCKRGTNAEPTRPLHNQKYNDEPSEIRCLGRPGAGMRHRQCSLYPGQAATAICLKNDTARRG</sequence>
<organism evidence="2 3">
    <name type="scientific">Trifolium medium</name>
    <dbReference type="NCBI Taxonomy" id="97028"/>
    <lineage>
        <taxon>Eukaryota</taxon>
        <taxon>Viridiplantae</taxon>
        <taxon>Streptophyta</taxon>
        <taxon>Embryophyta</taxon>
        <taxon>Tracheophyta</taxon>
        <taxon>Spermatophyta</taxon>
        <taxon>Magnoliopsida</taxon>
        <taxon>eudicotyledons</taxon>
        <taxon>Gunneridae</taxon>
        <taxon>Pentapetalae</taxon>
        <taxon>rosids</taxon>
        <taxon>fabids</taxon>
        <taxon>Fabales</taxon>
        <taxon>Fabaceae</taxon>
        <taxon>Papilionoideae</taxon>
        <taxon>50 kb inversion clade</taxon>
        <taxon>NPAAA clade</taxon>
        <taxon>Hologalegina</taxon>
        <taxon>IRL clade</taxon>
        <taxon>Trifolieae</taxon>
        <taxon>Trifolium</taxon>
    </lineage>
</organism>
<accession>A0A392S2F4</accession>
<feature type="non-terminal residue" evidence="2">
    <location>
        <position position="1"/>
    </location>
</feature>
<reference evidence="2 3" key="1">
    <citation type="journal article" date="2018" name="Front. Plant Sci.">
        <title>Red Clover (Trifolium pratense) and Zigzag Clover (T. medium) - A Picture of Genomic Similarities and Differences.</title>
        <authorList>
            <person name="Dluhosova J."/>
            <person name="Istvanek J."/>
            <person name="Nedelnik J."/>
            <person name="Repkova J."/>
        </authorList>
    </citation>
    <scope>NUCLEOTIDE SEQUENCE [LARGE SCALE GENOMIC DNA]</scope>
    <source>
        <strain evidence="3">cv. 10/8</strain>
        <tissue evidence="2">Leaf</tissue>
    </source>
</reference>
<dbReference type="Proteomes" id="UP000265520">
    <property type="component" value="Unassembled WGS sequence"/>
</dbReference>
<name>A0A392S2F4_9FABA</name>
<feature type="region of interest" description="Disordered" evidence="1">
    <location>
        <begin position="1"/>
        <end position="29"/>
    </location>
</feature>
<protein>
    <submittedName>
        <fullName evidence="2">Uncharacterized protein</fullName>
    </submittedName>
</protein>